<reference evidence="4 5" key="1">
    <citation type="submission" date="2016-10" db="EMBL/GenBank/DDBJ databases">
        <authorList>
            <person name="de Groot N.N."/>
        </authorList>
    </citation>
    <scope>NUCLEOTIDE SEQUENCE [LARGE SCALE GENOMIC DNA]</scope>
    <source>
        <strain evidence="4 5">CGMCC 1.5012</strain>
    </source>
</reference>
<organism evidence="4 5">
    <name type="scientific">Acetanaerobacterium elongatum</name>
    <dbReference type="NCBI Taxonomy" id="258515"/>
    <lineage>
        <taxon>Bacteria</taxon>
        <taxon>Bacillati</taxon>
        <taxon>Bacillota</taxon>
        <taxon>Clostridia</taxon>
        <taxon>Eubacteriales</taxon>
        <taxon>Oscillospiraceae</taxon>
        <taxon>Acetanaerobacterium</taxon>
    </lineage>
</organism>
<evidence type="ECO:0000313" key="5">
    <source>
        <dbReference type="Proteomes" id="UP000199182"/>
    </source>
</evidence>
<evidence type="ECO:0000313" key="4">
    <source>
        <dbReference type="EMBL" id="SDN03712.1"/>
    </source>
</evidence>
<accession>A0A1G9Y3N4</accession>
<dbReference type="NCBIfam" id="TIGR00086">
    <property type="entry name" value="smpB"/>
    <property type="match status" value="1"/>
</dbReference>
<dbReference type="PROSITE" id="PS01317">
    <property type="entry name" value="SSRP"/>
    <property type="match status" value="1"/>
</dbReference>
<dbReference type="GO" id="GO:0070930">
    <property type="term" value="P:trans-translation-dependent protein tagging"/>
    <property type="evidence" value="ECO:0007669"/>
    <property type="project" value="TreeGrafter"/>
</dbReference>
<dbReference type="NCBIfam" id="NF003843">
    <property type="entry name" value="PRK05422.1"/>
    <property type="match status" value="1"/>
</dbReference>
<dbReference type="GO" id="GO:0003723">
    <property type="term" value="F:RNA binding"/>
    <property type="evidence" value="ECO:0007669"/>
    <property type="project" value="UniProtKB-UniRule"/>
</dbReference>
<dbReference type="Pfam" id="PF01668">
    <property type="entry name" value="SmpB"/>
    <property type="match status" value="1"/>
</dbReference>
<dbReference type="InterPro" id="IPR023620">
    <property type="entry name" value="SmpB"/>
</dbReference>
<dbReference type="Proteomes" id="UP000199182">
    <property type="component" value="Unassembled WGS sequence"/>
</dbReference>
<dbReference type="RefSeq" id="WP_092639040.1">
    <property type="nucleotide sequence ID" value="NZ_FNID01000010.1"/>
</dbReference>
<dbReference type="CDD" id="cd09294">
    <property type="entry name" value="SmpB"/>
    <property type="match status" value="1"/>
</dbReference>
<dbReference type="GO" id="GO:0005829">
    <property type="term" value="C:cytosol"/>
    <property type="evidence" value="ECO:0007669"/>
    <property type="project" value="TreeGrafter"/>
</dbReference>
<dbReference type="EMBL" id="FNID01000010">
    <property type="protein sequence ID" value="SDN03712.1"/>
    <property type="molecule type" value="Genomic_DNA"/>
</dbReference>
<evidence type="ECO:0000256" key="1">
    <source>
        <dbReference type="ARBA" id="ARBA00022490"/>
    </source>
</evidence>
<dbReference type="STRING" id="258515.SAMN05192585_1107"/>
<keyword evidence="2 3" id="KW-0694">RNA-binding</keyword>
<gene>
    <name evidence="3" type="primary">smpB</name>
    <name evidence="4" type="ORF">SAMN05192585_1107</name>
</gene>
<dbReference type="InterPro" id="IPR000037">
    <property type="entry name" value="SsrA-bd_prot"/>
</dbReference>
<evidence type="ECO:0000256" key="3">
    <source>
        <dbReference type="HAMAP-Rule" id="MF_00023"/>
    </source>
</evidence>
<proteinExistence type="inferred from homology"/>
<keyword evidence="1 3" id="KW-0963">Cytoplasm</keyword>
<comment type="similarity">
    <text evidence="3">Belongs to the SmpB family.</text>
</comment>
<dbReference type="HAMAP" id="MF_00023">
    <property type="entry name" value="SmpB"/>
    <property type="match status" value="1"/>
</dbReference>
<dbReference type="Gene3D" id="2.40.280.10">
    <property type="match status" value="1"/>
</dbReference>
<dbReference type="PANTHER" id="PTHR30308:SF2">
    <property type="entry name" value="SSRA-BINDING PROTEIN"/>
    <property type="match status" value="1"/>
</dbReference>
<dbReference type="GO" id="GO:0070929">
    <property type="term" value="P:trans-translation"/>
    <property type="evidence" value="ECO:0007669"/>
    <property type="project" value="UniProtKB-UniRule"/>
</dbReference>
<keyword evidence="5" id="KW-1185">Reference proteome</keyword>
<comment type="function">
    <text evidence="3">Required for rescue of stalled ribosomes mediated by trans-translation. Binds to transfer-messenger RNA (tmRNA), required for stable association of tmRNA with ribosomes. tmRNA and SmpB together mimic tRNA shape, replacing the anticodon stem-loop with SmpB. tmRNA is encoded by the ssrA gene; the 2 termini fold to resemble tRNA(Ala) and it encodes a 'tag peptide', a short internal open reading frame. During trans-translation Ala-aminoacylated tmRNA acts like a tRNA, entering the A-site of stalled ribosomes, displacing the stalled mRNA. The ribosome then switches to translate the ORF on the tmRNA; the nascent peptide is terminated with the 'tag peptide' encoded by the tmRNA and targeted for degradation. The ribosome is freed to recommence translation, which seems to be the essential function of trans-translation.</text>
</comment>
<dbReference type="AlphaFoldDB" id="A0A1G9Y3N4"/>
<dbReference type="OrthoDB" id="9805462at2"/>
<evidence type="ECO:0000256" key="2">
    <source>
        <dbReference type="ARBA" id="ARBA00022884"/>
    </source>
</evidence>
<protein>
    <recommendedName>
        <fullName evidence="3">SsrA-binding protein</fullName>
    </recommendedName>
    <alternativeName>
        <fullName evidence="3">Small protein B</fullName>
    </alternativeName>
</protein>
<comment type="subcellular location">
    <subcellularLocation>
        <location evidence="3">Cytoplasm</location>
    </subcellularLocation>
    <text evidence="3">The tmRNA-SmpB complex associates with stalled 70S ribosomes.</text>
</comment>
<dbReference type="PANTHER" id="PTHR30308">
    <property type="entry name" value="TMRNA-BINDING COMPONENT OF TRANS-TRANSLATION TAGGING COMPLEX"/>
    <property type="match status" value="1"/>
</dbReference>
<name>A0A1G9Y3N4_9FIRM</name>
<dbReference type="InterPro" id="IPR020081">
    <property type="entry name" value="SsrA-bd_prot_CS"/>
</dbReference>
<sequence length="156" mass="18012">MAKTENKTIAQNKKAFHDYFVEEAFEAGIELCGTEVKSIRAGGVNLKDSWCEISDGEIYLRGMHISPYEHGNIFNRDPVRVRKLLMHKREILKLFGLVKQQTFTLVPLSLYFKGSRVKVQVGLCKGKKLYDKRDDMAKRAAQRDIERAFKDNDKSR</sequence>
<dbReference type="SUPFAM" id="SSF74982">
    <property type="entry name" value="Small protein B (SmpB)"/>
    <property type="match status" value="1"/>
</dbReference>